<dbReference type="SMART" id="SM00487">
    <property type="entry name" value="DEXDc"/>
    <property type="match status" value="1"/>
</dbReference>
<dbReference type="Gene3D" id="3.40.50.300">
    <property type="entry name" value="P-loop containing nucleotide triphosphate hydrolases"/>
    <property type="match status" value="2"/>
</dbReference>
<dbReference type="STRING" id="65357.A0A024G615"/>
<organism evidence="12 13">
    <name type="scientific">Albugo candida</name>
    <dbReference type="NCBI Taxonomy" id="65357"/>
    <lineage>
        <taxon>Eukaryota</taxon>
        <taxon>Sar</taxon>
        <taxon>Stramenopiles</taxon>
        <taxon>Oomycota</taxon>
        <taxon>Peronosporomycetes</taxon>
        <taxon>Albuginales</taxon>
        <taxon>Albuginaceae</taxon>
        <taxon>Albugo</taxon>
    </lineage>
</organism>
<proteinExistence type="inferred from homology"/>
<dbReference type="PROSITE" id="PS51194">
    <property type="entry name" value="HELICASE_CTER"/>
    <property type="match status" value="1"/>
</dbReference>
<dbReference type="InterPro" id="IPR027417">
    <property type="entry name" value="P-loop_NTPase"/>
</dbReference>
<dbReference type="OrthoDB" id="196131at2759"/>
<dbReference type="InterPro" id="IPR001650">
    <property type="entry name" value="Helicase_C-like"/>
</dbReference>
<keyword evidence="4 7" id="KW-0347">Helicase</keyword>
<gene>
    <name evidence="12" type="ORF">BN9_029860</name>
</gene>
<dbReference type="PROSITE" id="PS51192">
    <property type="entry name" value="HELICASE_ATP_BIND_1"/>
    <property type="match status" value="1"/>
</dbReference>
<evidence type="ECO:0000256" key="4">
    <source>
        <dbReference type="ARBA" id="ARBA00022806"/>
    </source>
</evidence>
<dbReference type="InterPro" id="IPR011545">
    <property type="entry name" value="DEAD/DEAH_box_helicase_dom"/>
</dbReference>
<evidence type="ECO:0000259" key="9">
    <source>
        <dbReference type="PROSITE" id="PS51192"/>
    </source>
</evidence>
<dbReference type="PROSITE" id="PS00039">
    <property type="entry name" value="DEAD_ATP_HELICASE"/>
    <property type="match status" value="1"/>
</dbReference>
<dbReference type="EC" id="3.6.4.13" evidence="1"/>
<accession>A0A024G615</accession>
<dbReference type="AlphaFoldDB" id="A0A024G615"/>
<evidence type="ECO:0000259" key="10">
    <source>
        <dbReference type="PROSITE" id="PS51194"/>
    </source>
</evidence>
<dbReference type="SMART" id="SM00490">
    <property type="entry name" value="HELICc"/>
    <property type="match status" value="1"/>
</dbReference>
<keyword evidence="2 7" id="KW-0547">Nucleotide-binding</keyword>
<evidence type="ECO:0000256" key="7">
    <source>
        <dbReference type="RuleBase" id="RU000492"/>
    </source>
</evidence>
<dbReference type="PANTHER" id="PTHR47958">
    <property type="entry name" value="ATP-DEPENDENT RNA HELICASE DBP3"/>
    <property type="match status" value="1"/>
</dbReference>
<keyword evidence="5 7" id="KW-0067">ATP-binding</keyword>
<dbReference type="InParanoid" id="A0A024G615"/>
<dbReference type="GO" id="GO:0003676">
    <property type="term" value="F:nucleic acid binding"/>
    <property type="evidence" value="ECO:0007669"/>
    <property type="project" value="InterPro"/>
</dbReference>
<dbReference type="InterPro" id="IPR000629">
    <property type="entry name" value="RNA-helicase_DEAD-box_CS"/>
</dbReference>
<feature type="domain" description="DEAD-box RNA helicase Q" evidence="11">
    <location>
        <begin position="195"/>
        <end position="223"/>
    </location>
</feature>
<comment type="caution">
    <text evidence="12">The sequence shown here is derived from an EMBL/GenBank/DDBJ whole genome shotgun (WGS) entry which is preliminary data.</text>
</comment>
<dbReference type="InterPro" id="IPR014014">
    <property type="entry name" value="RNA_helicase_DEAD_Q_motif"/>
</dbReference>
<evidence type="ECO:0000256" key="3">
    <source>
        <dbReference type="ARBA" id="ARBA00022801"/>
    </source>
</evidence>
<feature type="compositionally biased region" description="Basic and acidic residues" evidence="8">
    <location>
        <begin position="593"/>
        <end position="602"/>
    </location>
</feature>
<comment type="similarity">
    <text evidence="7">Belongs to the DEAD box helicase family.</text>
</comment>
<keyword evidence="13" id="KW-1185">Reference proteome</keyword>
<dbReference type="Pfam" id="PF00270">
    <property type="entry name" value="DEAD"/>
    <property type="match status" value="1"/>
</dbReference>
<dbReference type="CDD" id="cd17952">
    <property type="entry name" value="DEADc_DDX42"/>
    <property type="match status" value="1"/>
</dbReference>
<feature type="domain" description="Helicase C-terminal" evidence="10">
    <location>
        <begin position="429"/>
        <end position="578"/>
    </location>
</feature>
<evidence type="ECO:0000256" key="5">
    <source>
        <dbReference type="ARBA" id="ARBA00022840"/>
    </source>
</evidence>
<dbReference type="PROSITE" id="PS51195">
    <property type="entry name" value="Q_MOTIF"/>
    <property type="match status" value="1"/>
</dbReference>
<evidence type="ECO:0000256" key="8">
    <source>
        <dbReference type="SAM" id="MobiDB-lite"/>
    </source>
</evidence>
<dbReference type="GO" id="GO:0005524">
    <property type="term" value="F:ATP binding"/>
    <property type="evidence" value="ECO:0007669"/>
    <property type="project" value="UniProtKB-KW"/>
</dbReference>
<feature type="region of interest" description="Disordered" evidence="8">
    <location>
        <begin position="18"/>
        <end position="47"/>
    </location>
</feature>
<dbReference type="FunFam" id="3.40.50.300:FF:000079">
    <property type="entry name" value="probable ATP-dependent RNA helicase DDX17"/>
    <property type="match status" value="1"/>
</dbReference>
<feature type="domain" description="Helicase ATP-binding" evidence="9">
    <location>
        <begin position="226"/>
        <end position="401"/>
    </location>
</feature>
<evidence type="ECO:0000256" key="2">
    <source>
        <dbReference type="ARBA" id="ARBA00022741"/>
    </source>
</evidence>
<dbReference type="Pfam" id="PF00271">
    <property type="entry name" value="Helicase_C"/>
    <property type="match status" value="1"/>
</dbReference>
<feature type="region of interest" description="Disordered" evidence="8">
    <location>
        <begin position="666"/>
        <end position="708"/>
    </location>
</feature>
<keyword evidence="3 7" id="KW-0378">Hydrolase</keyword>
<dbReference type="SUPFAM" id="SSF52540">
    <property type="entry name" value="P-loop containing nucleoside triphosphate hydrolases"/>
    <property type="match status" value="2"/>
</dbReference>
<feature type="short sequence motif" description="Q motif" evidence="6">
    <location>
        <begin position="195"/>
        <end position="223"/>
    </location>
</feature>
<sequence length="708" mass="79372">MSLDEAYLLAKRRKARGIPSYFDEDEEEDLLDNTEDSYKDEKEQNDEVDPLDAFMVDIDAQVTQQANTISSIAKPQVLDEEEKEHENYVVEAYHNREKMHYHDDKQAQDSDEEVYAAAKAIDSKSTAFEEDISNSRLQMEVLQALDHTKIEYESFEKSFYTPADEVASMSIEQVKTLRNELQLQVEGDQVPNPIQSFMQLKLDRKMLNLLMKLGLEAPTAIQAQTFPVALSGRDMIGIAKTGSGKTLAFTIPMIWHVMDQRELSKGEGPIAIVISPTRELAHQIYTQVKMFTKLYGAECVAVYGGVGKWEQVQALRKGAEVLIATPGRLIELIRKKTIRTNRVTFVVLDEADRMFELGFESQLRSMLGQLRPDRQSLLFSATFRPRIEQLARAILTKPIKVTVGKAGQANEVISQIPIVLLNHGKKWEWLMKHLEGIVAQGRVLIFANSKVGCEELSKNLDAMHYRCCLLHGDKSQYDRSSALADFKSGKCSVMVATDVAARGLDIRDVKTVVNYDVAKNIDIHVHRIGRTGRMGVDGFEPGVAYTLITHKEMQFAGQLVCNMDTAGQPVSAELLAIAERDPGFNRGKRKRLPSSERSRCHEDDGDGDGEDRQEMERWTANRRKTVADRRKGLGFHSARGNGNSASSRPGLLYSSFVKASTTATLRAAGDESVGSNETAHRSNDSQQSELNKRSTDNAKPSSRRSRFC</sequence>
<dbReference type="EMBL" id="CAIX01000031">
    <property type="protein sequence ID" value="CCI42202.1"/>
    <property type="molecule type" value="Genomic_DNA"/>
</dbReference>
<name>A0A024G615_9STRA</name>
<evidence type="ECO:0000313" key="13">
    <source>
        <dbReference type="Proteomes" id="UP000053237"/>
    </source>
</evidence>
<dbReference type="InterPro" id="IPR014001">
    <property type="entry name" value="Helicase_ATP-bd"/>
</dbReference>
<dbReference type="Proteomes" id="UP000053237">
    <property type="component" value="Unassembled WGS sequence"/>
</dbReference>
<dbReference type="GO" id="GO:0003724">
    <property type="term" value="F:RNA helicase activity"/>
    <property type="evidence" value="ECO:0007669"/>
    <property type="project" value="UniProtKB-EC"/>
</dbReference>
<evidence type="ECO:0000256" key="1">
    <source>
        <dbReference type="ARBA" id="ARBA00012552"/>
    </source>
</evidence>
<evidence type="ECO:0000256" key="6">
    <source>
        <dbReference type="PROSITE-ProRule" id="PRU00552"/>
    </source>
</evidence>
<reference evidence="12 13" key="1">
    <citation type="submission" date="2012-05" db="EMBL/GenBank/DDBJ databases">
        <title>Recombination and specialization in a pathogen metapopulation.</title>
        <authorList>
            <person name="Gardiner A."/>
            <person name="Kemen E."/>
            <person name="Schultz-Larsen T."/>
            <person name="MacLean D."/>
            <person name="Van Oosterhout C."/>
            <person name="Jones J.D.G."/>
        </authorList>
    </citation>
    <scope>NUCLEOTIDE SEQUENCE [LARGE SCALE GENOMIC DNA]</scope>
    <source>
        <strain evidence="12 13">Ac Nc2</strain>
    </source>
</reference>
<evidence type="ECO:0000259" key="11">
    <source>
        <dbReference type="PROSITE" id="PS51195"/>
    </source>
</evidence>
<protein>
    <recommendedName>
        <fullName evidence="1">RNA helicase</fullName>
        <ecNumber evidence="1">3.6.4.13</ecNumber>
    </recommendedName>
</protein>
<feature type="compositionally biased region" description="Acidic residues" evidence="8">
    <location>
        <begin position="22"/>
        <end position="35"/>
    </location>
</feature>
<feature type="region of interest" description="Disordered" evidence="8">
    <location>
        <begin position="584"/>
        <end position="650"/>
    </location>
</feature>
<dbReference type="CDD" id="cd18787">
    <property type="entry name" value="SF2_C_DEAD"/>
    <property type="match status" value="1"/>
</dbReference>
<evidence type="ECO:0000313" key="12">
    <source>
        <dbReference type="EMBL" id="CCI42202.1"/>
    </source>
</evidence>
<dbReference type="GO" id="GO:0016787">
    <property type="term" value="F:hydrolase activity"/>
    <property type="evidence" value="ECO:0007669"/>
    <property type="project" value="UniProtKB-KW"/>
</dbReference>
<feature type="compositionally biased region" description="Basic and acidic residues" evidence="8">
    <location>
        <begin position="610"/>
        <end position="631"/>
    </location>
</feature>